<feature type="binding site" evidence="2">
    <location>
        <position position="273"/>
    </location>
    <ligand>
        <name>Zn(2+)</name>
        <dbReference type="ChEBI" id="CHEBI:29105"/>
    </ligand>
</feature>
<keyword evidence="2" id="KW-0479">Metal-binding</keyword>
<accession>A0ABS7RRD2</accession>
<organism evidence="5 6">
    <name type="scientific">Nocardioides jiangsuensis</name>
    <dbReference type="NCBI Taxonomy" id="2866161"/>
    <lineage>
        <taxon>Bacteria</taxon>
        <taxon>Bacillati</taxon>
        <taxon>Actinomycetota</taxon>
        <taxon>Actinomycetes</taxon>
        <taxon>Propionibacteriales</taxon>
        <taxon>Nocardioidaceae</taxon>
        <taxon>Nocardioides</taxon>
    </lineage>
</organism>
<dbReference type="InterPro" id="IPR010914">
    <property type="entry name" value="RsgA_GTPase_dom"/>
</dbReference>
<dbReference type="Gene3D" id="1.10.40.50">
    <property type="entry name" value="Probable gtpase engc, domain 3"/>
    <property type="match status" value="1"/>
</dbReference>
<evidence type="ECO:0000256" key="3">
    <source>
        <dbReference type="SAM" id="MobiDB-lite"/>
    </source>
</evidence>
<proteinExistence type="inferred from homology"/>
<feature type="binding site" evidence="2">
    <location>
        <position position="266"/>
    </location>
    <ligand>
        <name>Zn(2+)</name>
        <dbReference type="ChEBI" id="CHEBI:29105"/>
    </ligand>
</feature>
<dbReference type="CDD" id="cd01854">
    <property type="entry name" value="YjeQ_EngC"/>
    <property type="match status" value="1"/>
</dbReference>
<feature type="domain" description="EngC GTPase" evidence="4">
    <location>
        <begin position="96"/>
        <end position="242"/>
    </location>
</feature>
<comment type="caution">
    <text evidence="5">The sequence shown here is derived from an EMBL/GenBank/DDBJ whole genome shotgun (WGS) entry which is preliminary data.</text>
</comment>
<dbReference type="HAMAP" id="MF_01820">
    <property type="entry name" value="GTPase_RsgA"/>
    <property type="match status" value="1"/>
</dbReference>
<dbReference type="PROSITE" id="PS50936">
    <property type="entry name" value="ENGC_GTPASE"/>
    <property type="match status" value="1"/>
</dbReference>
<keyword evidence="2" id="KW-0963">Cytoplasm</keyword>
<feature type="binding site" evidence="2">
    <location>
        <begin position="187"/>
        <end position="195"/>
    </location>
    <ligand>
        <name>GTP</name>
        <dbReference type="ChEBI" id="CHEBI:37565"/>
    </ligand>
</feature>
<feature type="binding site" evidence="2">
    <location>
        <begin position="135"/>
        <end position="138"/>
    </location>
    <ligand>
        <name>GTP</name>
        <dbReference type="ChEBI" id="CHEBI:37565"/>
    </ligand>
</feature>
<dbReference type="SUPFAM" id="SSF52540">
    <property type="entry name" value="P-loop containing nucleoside triphosphate hydrolases"/>
    <property type="match status" value="1"/>
</dbReference>
<keyword evidence="2" id="KW-0547">Nucleotide-binding</keyword>
<keyword evidence="6" id="KW-1185">Reference proteome</keyword>
<keyword evidence="2" id="KW-0862">Zinc</keyword>
<name>A0ABS7RRD2_9ACTN</name>
<evidence type="ECO:0000313" key="5">
    <source>
        <dbReference type="EMBL" id="MBY9076162.1"/>
    </source>
</evidence>
<dbReference type="Gene3D" id="3.40.50.300">
    <property type="entry name" value="P-loop containing nucleotide triphosphate hydrolases"/>
    <property type="match status" value="1"/>
</dbReference>
<evidence type="ECO:0000259" key="4">
    <source>
        <dbReference type="PROSITE" id="PS50936"/>
    </source>
</evidence>
<keyword evidence="2" id="KW-0342">GTP-binding</keyword>
<sequence>MARWAAHADTSVGRVVRVDRGVAHVLTEDGPLRAGFGGNLLAAVAKDATAAPCTGDWVVVREWPDHRLTVEQVLPRRTAVVRATAGEQSHGQVLCANVDLAAVVVALHPLPVPARVDRLLSLAWGSGARPLVVLTKDDVVSDGEQVAEDLAVELPDVEVVRTSTVTGLGIDRLAALVAGGLTLALLGSSGHGKSSLVNALVGTDVLGTRAIRDDGRGRHTSVRRELVVLPGGGAVIDTPGLRGIGLIDEGGLAGAFADVVALAAGCRFRDCTHRSEPGCAVNAALEDGTLSRRRYESWRMLLREADAMAARKTARLRGEQNRERKRRMREHGTGR</sequence>
<dbReference type="PANTHER" id="PTHR32120">
    <property type="entry name" value="SMALL RIBOSOMAL SUBUNIT BIOGENESIS GTPASE RSGA"/>
    <property type="match status" value="1"/>
</dbReference>
<keyword evidence="2" id="KW-0694">RNA-binding</keyword>
<keyword evidence="2" id="KW-0378">Hydrolase</keyword>
<comment type="similarity">
    <text evidence="2">Belongs to the TRAFAC class YlqF/YawG GTPase family. RsgA subfamily.</text>
</comment>
<comment type="subunit">
    <text evidence="2">Monomer. Associates with 30S ribosomal subunit, binds 16S rRNA.</text>
</comment>
<dbReference type="InterPro" id="IPR027417">
    <property type="entry name" value="P-loop_NTPase"/>
</dbReference>
<keyword evidence="1 2" id="KW-0690">Ribosome biogenesis</keyword>
<comment type="function">
    <text evidence="2">One of several proteins that assist in the late maturation steps of the functional core of the 30S ribosomal subunit. Helps release RbfA from mature subunits. May play a role in the assembly of ribosomal proteins into the subunit. Circularly permuted GTPase that catalyzes slow GTP hydrolysis, GTPase activity is stimulated by the 30S ribosomal subunit.</text>
</comment>
<keyword evidence="2" id="KW-0699">rRNA-binding</keyword>
<gene>
    <name evidence="2 5" type="primary">rsgA</name>
    <name evidence="5" type="ORF">K1X13_15100</name>
</gene>
<evidence type="ECO:0000256" key="1">
    <source>
        <dbReference type="ARBA" id="ARBA00022517"/>
    </source>
</evidence>
<evidence type="ECO:0000256" key="2">
    <source>
        <dbReference type="HAMAP-Rule" id="MF_01820"/>
    </source>
</evidence>
<dbReference type="EMBL" id="JAIEZQ010000002">
    <property type="protein sequence ID" value="MBY9076162.1"/>
    <property type="molecule type" value="Genomic_DNA"/>
</dbReference>
<feature type="binding site" evidence="2">
    <location>
        <position position="271"/>
    </location>
    <ligand>
        <name>Zn(2+)</name>
        <dbReference type="ChEBI" id="CHEBI:29105"/>
    </ligand>
</feature>
<dbReference type="PANTHER" id="PTHR32120:SF10">
    <property type="entry name" value="SMALL RIBOSOMAL SUBUNIT BIOGENESIS GTPASE RSGA"/>
    <property type="match status" value="1"/>
</dbReference>
<comment type="cofactor">
    <cofactor evidence="2">
        <name>Zn(2+)</name>
        <dbReference type="ChEBI" id="CHEBI:29105"/>
    </cofactor>
    <text evidence="2">Binds 1 zinc ion per subunit.</text>
</comment>
<dbReference type="EC" id="3.6.1.-" evidence="2"/>
<comment type="subcellular location">
    <subcellularLocation>
        <location evidence="2">Cytoplasm</location>
    </subcellularLocation>
</comment>
<dbReference type="Pfam" id="PF03193">
    <property type="entry name" value="RsgA_GTPase"/>
    <property type="match status" value="1"/>
</dbReference>
<protein>
    <recommendedName>
        <fullName evidence="2">Small ribosomal subunit biogenesis GTPase RsgA</fullName>
        <ecNumber evidence="2">3.6.1.-</ecNumber>
    </recommendedName>
</protein>
<dbReference type="Proteomes" id="UP000754710">
    <property type="component" value="Unassembled WGS sequence"/>
</dbReference>
<dbReference type="InterPro" id="IPR004881">
    <property type="entry name" value="Ribosome_biogen_GTPase_RsgA"/>
</dbReference>
<reference evidence="5 6" key="1">
    <citation type="submission" date="2021-08" db="EMBL/GenBank/DDBJ databases">
        <title>Nocardioides bacterium WL0053 sp. nov., isolated from the sediment.</title>
        <authorList>
            <person name="Wang L."/>
            <person name="Zhang D."/>
            <person name="Zhang A."/>
        </authorList>
    </citation>
    <scope>NUCLEOTIDE SEQUENCE [LARGE SCALE GENOMIC DNA]</scope>
    <source>
        <strain evidence="5 6">WL0053</strain>
    </source>
</reference>
<feature type="binding site" evidence="2">
    <location>
        <position position="279"/>
    </location>
    <ligand>
        <name>Zn(2+)</name>
        <dbReference type="ChEBI" id="CHEBI:29105"/>
    </ligand>
</feature>
<feature type="region of interest" description="Disordered" evidence="3">
    <location>
        <begin position="315"/>
        <end position="335"/>
    </location>
</feature>
<evidence type="ECO:0000313" key="6">
    <source>
        <dbReference type="Proteomes" id="UP000754710"/>
    </source>
</evidence>
<dbReference type="NCBIfam" id="TIGR00157">
    <property type="entry name" value="ribosome small subunit-dependent GTPase A"/>
    <property type="match status" value="1"/>
</dbReference>